<feature type="compositionally biased region" description="Low complexity" evidence="1">
    <location>
        <begin position="14"/>
        <end position="31"/>
    </location>
</feature>
<reference evidence="2" key="1">
    <citation type="journal article" date="2014" name="Int. J. Syst. Evol. Microbiol.">
        <title>Complete genome sequence of Corynebacterium casei LMG S-19264T (=DSM 44701T), isolated from a smear-ripened cheese.</title>
        <authorList>
            <consortium name="US DOE Joint Genome Institute (JGI-PGF)"/>
            <person name="Walter F."/>
            <person name="Albersmeier A."/>
            <person name="Kalinowski J."/>
            <person name="Ruckert C."/>
        </authorList>
    </citation>
    <scope>NUCLEOTIDE SEQUENCE</scope>
    <source>
        <strain evidence="2">JCM 4633</strain>
    </source>
</reference>
<evidence type="ECO:0000313" key="2">
    <source>
        <dbReference type="EMBL" id="GHC48093.1"/>
    </source>
</evidence>
<accession>A0A918TM47</accession>
<protein>
    <submittedName>
        <fullName evidence="2">Uncharacterized protein</fullName>
    </submittedName>
</protein>
<dbReference type="Proteomes" id="UP000646244">
    <property type="component" value="Unassembled WGS sequence"/>
</dbReference>
<dbReference type="AlphaFoldDB" id="A0A918TM47"/>
<feature type="region of interest" description="Disordered" evidence="1">
    <location>
        <begin position="1"/>
        <end position="106"/>
    </location>
</feature>
<proteinExistence type="predicted"/>
<sequence>MRLEALPDIGRYGVGPPLQPGQQGPEQHQPPAVGTIEQQRDVAGRGPRTRQPGQRPRPRPADARKRSAPVPGQYCGGFPRPGRRGRRTRRPAGREAGRPGAPGPRA</sequence>
<reference evidence="2" key="2">
    <citation type="submission" date="2020-09" db="EMBL/GenBank/DDBJ databases">
        <authorList>
            <person name="Sun Q."/>
            <person name="Ohkuma M."/>
        </authorList>
    </citation>
    <scope>NUCLEOTIDE SEQUENCE</scope>
    <source>
        <strain evidence="2">JCM 4633</strain>
    </source>
</reference>
<name>A0A918TM47_STRCJ</name>
<gene>
    <name evidence="2" type="ORF">GCM10010507_24490</name>
</gene>
<evidence type="ECO:0000256" key="1">
    <source>
        <dbReference type="SAM" id="MobiDB-lite"/>
    </source>
</evidence>
<dbReference type="EMBL" id="BMVB01000007">
    <property type="protein sequence ID" value="GHC48093.1"/>
    <property type="molecule type" value="Genomic_DNA"/>
</dbReference>
<comment type="caution">
    <text evidence="2">The sequence shown here is derived from an EMBL/GenBank/DDBJ whole genome shotgun (WGS) entry which is preliminary data.</text>
</comment>
<evidence type="ECO:0000313" key="3">
    <source>
        <dbReference type="Proteomes" id="UP000646244"/>
    </source>
</evidence>
<feature type="compositionally biased region" description="Low complexity" evidence="1">
    <location>
        <begin position="44"/>
        <end position="54"/>
    </location>
</feature>
<feature type="compositionally biased region" description="Basic residues" evidence="1">
    <location>
        <begin position="81"/>
        <end position="91"/>
    </location>
</feature>
<organism evidence="2 3">
    <name type="scientific">Streptomyces cinnamoneus</name>
    <name type="common">Streptoverticillium cinnamoneum</name>
    <dbReference type="NCBI Taxonomy" id="53446"/>
    <lineage>
        <taxon>Bacteria</taxon>
        <taxon>Bacillati</taxon>
        <taxon>Actinomycetota</taxon>
        <taxon>Actinomycetes</taxon>
        <taxon>Kitasatosporales</taxon>
        <taxon>Streptomycetaceae</taxon>
        <taxon>Streptomyces</taxon>
        <taxon>Streptomyces cinnamoneus group</taxon>
    </lineage>
</organism>